<dbReference type="EMBL" id="PGGS01001267">
    <property type="protein sequence ID" value="PNH00620.1"/>
    <property type="molecule type" value="Genomic_DNA"/>
</dbReference>
<feature type="non-terminal residue" evidence="1">
    <location>
        <position position="1"/>
    </location>
</feature>
<organism evidence="1 2">
    <name type="scientific">Tetrabaena socialis</name>
    <dbReference type="NCBI Taxonomy" id="47790"/>
    <lineage>
        <taxon>Eukaryota</taxon>
        <taxon>Viridiplantae</taxon>
        <taxon>Chlorophyta</taxon>
        <taxon>core chlorophytes</taxon>
        <taxon>Chlorophyceae</taxon>
        <taxon>CS clade</taxon>
        <taxon>Chlamydomonadales</taxon>
        <taxon>Tetrabaenaceae</taxon>
        <taxon>Tetrabaena</taxon>
    </lineage>
</organism>
<sequence>RPSALLNSPDDGRAVWDQANVYSTARPGTSVRDLDGLHEKTFTYPVDRATFGDPAIAGPGTMLAPDAGGLALLGGSRLPPIALDGAAAVAPAAPAASGGVVPGGMWGMELILMDGDCRWGLAVIYDAGTGEVERVTLIQEYTTTVDPSTPDVLGACGSVVRESRPALDAAQAAVWVTPAESAGRRVARLRAAPGGSTLLLEEGLAEAVAWTGPIGGGAGGAGGQLLLPLPDAMYLAMPPSIRGAAGTGEGAACVFEFGGLLHEAGGGLQRLLVRYSGGTGALVDVSREVFTAS</sequence>
<protein>
    <submittedName>
        <fullName evidence="1">Uncharacterized protein</fullName>
    </submittedName>
</protein>
<gene>
    <name evidence="1" type="ORF">TSOC_013551</name>
</gene>
<dbReference type="Proteomes" id="UP000236333">
    <property type="component" value="Unassembled WGS sequence"/>
</dbReference>
<evidence type="ECO:0000313" key="1">
    <source>
        <dbReference type="EMBL" id="PNH00620.1"/>
    </source>
</evidence>
<dbReference type="AlphaFoldDB" id="A0A2J7ZK35"/>
<proteinExistence type="predicted"/>
<name>A0A2J7ZK35_9CHLO</name>
<keyword evidence="2" id="KW-1185">Reference proteome</keyword>
<dbReference type="OrthoDB" id="540072at2759"/>
<comment type="caution">
    <text evidence="1">The sequence shown here is derived from an EMBL/GenBank/DDBJ whole genome shotgun (WGS) entry which is preliminary data.</text>
</comment>
<evidence type="ECO:0000313" key="2">
    <source>
        <dbReference type="Proteomes" id="UP000236333"/>
    </source>
</evidence>
<reference evidence="1 2" key="1">
    <citation type="journal article" date="2017" name="Mol. Biol. Evol.">
        <title>The 4-celled Tetrabaena socialis nuclear genome reveals the essential components for genetic control of cell number at the origin of multicellularity in the volvocine lineage.</title>
        <authorList>
            <person name="Featherston J."/>
            <person name="Arakaki Y."/>
            <person name="Hanschen E.R."/>
            <person name="Ferris P.J."/>
            <person name="Michod R.E."/>
            <person name="Olson B.J.S.C."/>
            <person name="Nozaki H."/>
            <person name="Durand P.M."/>
        </authorList>
    </citation>
    <scope>NUCLEOTIDE SEQUENCE [LARGE SCALE GENOMIC DNA]</scope>
    <source>
        <strain evidence="1 2">NIES-571</strain>
    </source>
</reference>
<accession>A0A2J7ZK35</accession>